<feature type="transmembrane region" description="Helical" evidence="2">
    <location>
        <begin position="202"/>
        <end position="224"/>
    </location>
</feature>
<protein>
    <recommendedName>
        <fullName evidence="3">Leucine rich repeat variant domain-containing protein</fullName>
    </recommendedName>
</protein>
<feature type="compositionally biased region" description="Low complexity" evidence="1">
    <location>
        <begin position="116"/>
        <end position="137"/>
    </location>
</feature>
<evidence type="ECO:0000256" key="2">
    <source>
        <dbReference type="SAM" id="Phobius"/>
    </source>
</evidence>
<feature type="region of interest" description="Disordered" evidence="1">
    <location>
        <begin position="57"/>
        <end position="191"/>
    </location>
</feature>
<evidence type="ECO:0000256" key="1">
    <source>
        <dbReference type="SAM" id="MobiDB-lite"/>
    </source>
</evidence>
<dbReference type="Pfam" id="PF25591">
    <property type="entry name" value="LRV_2"/>
    <property type="match status" value="1"/>
</dbReference>
<dbReference type="EMBL" id="DXGD01000415">
    <property type="protein sequence ID" value="HIX00698.1"/>
    <property type="molecule type" value="Genomic_DNA"/>
</dbReference>
<feature type="non-terminal residue" evidence="4">
    <location>
        <position position="326"/>
    </location>
</feature>
<accession>A0A9D2A894</accession>
<dbReference type="Proteomes" id="UP000824151">
    <property type="component" value="Unassembled WGS sequence"/>
</dbReference>
<keyword evidence="2" id="KW-1133">Transmembrane helix</keyword>
<name>A0A9D2A894_9MICC</name>
<dbReference type="InterPro" id="IPR057893">
    <property type="entry name" value="LRV_2"/>
</dbReference>
<feature type="compositionally biased region" description="Acidic residues" evidence="1">
    <location>
        <begin position="245"/>
        <end position="260"/>
    </location>
</feature>
<reference evidence="4" key="2">
    <citation type="submission" date="2021-04" db="EMBL/GenBank/DDBJ databases">
        <authorList>
            <person name="Gilroy R."/>
        </authorList>
    </citation>
    <scope>NUCLEOTIDE SEQUENCE</scope>
    <source>
        <strain evidence="4">ChiHejej3B27-3195</strain>
    </source>
</reference>
<sequence>MSPEHSDLARQAADPATDWHTLHWIAENFPELRPAVAENPSTYPALVEALADLGDPQIDAALDRREDSGRPTGTPLHHGAAAEAAEWPADPSADRPEARETHEPADPETDRIDTVPAPGTTPGALPGAASGAASRSSARARRTTRMPPPTWDAIITPQHARREGTDAEPRAAAPRPRASGPPSAPAPVLAPRSQYHRTRRRVGIVLLAVVLPLVVLGAIAALLLNILGGYGPQWADFSGGSTSEDQSEDDQAEEPGEEPDQNGAAEDPPPADQAREDMQDLASSSTCSSAEDAEVFTSFADASSSGGAWEQDDDGELVESTLLDLD</sequence>
<keyword evidence="2" id="KW-0812">Transmembrane</keyword>
<dbReference type="AlphaFoldDB" id="A0A9D2A894"/>
<organism evidence="4 5">
    <name type="scientific">Candidatus Nesterenkonia stercoripullorum</name>
    <dbReference type="NCBI Taxonomy" id="2838701"/>
    <lineage>
        <taxon>Bacteria</taxon>
        <taxon>Bacillati</taxon>
        <taxon>Actinomycetota</taxon>
        <taxon>Actinomycetes</taxon>
        <taxon>Micrococcales</taxon>
        <taxon>Micrococcaceae</taxon>
        <taxon>Nesterenkonia</taxon>
    </lineage>
</organism>
<feature type="compositionally biased region" description="Low complexity" evidence="1">
    <location>
        <begin position="81"/>
        <end position="91"/>
    </location>
</feature>
<feature type="region of interest" description="Disordered" evidence="1">
    <location>
        <begin position="237"/>
        <end position="326"/>
    </location>
</feature>
<comment type="caution">
    <text evidence="4">The sequence shown here is derived from an EMBL/GenBank/DDBJ whole genome shotgun (WGS) entry which is preliminary data.</text>
</comment>
<feature type="domain" description="Leucine rich repeat variant" evidence="3">
    <location>
        <begin position="7"/>
        <end position="65"/>
    </location>
</feature>
<evidence type="ECO:0000259" key="3">
    <source>
        <dbReference type="Pfam" id="PF25591"/>
    </source>
</evidence>
<evidence type="ECO:0000313" key="4">
    <source>
        <dbReference type="EMBL" id="HIX00698.1"/>
    </source>
</evidence>
<feature type="compositionally biased region" description="Basic and acidic residues" evidence="1">
    <location>
        <begin position="92"/>
        <end position="113"/>
    </location>
</feature>
<gene>
    <name evidence="4" type="ORF">H9871_11215</name>
</gene>
<evidence type="ECO:0000313" key="5">
    <source>
        <dbReference type="Proteomes" id="UP000824151"/>
    </source>
</evidence>
<feature type="compositionally biased region" description="Low complexity" evidence="1">
    <location>
        <begin position="170"/>
        <end position="191"/>
    </location>
</feature>
<reference evidence="4" key="1">
    <citation type="journal article" date="2021" name="PeerJ">
        <title>Extensive microbial diversity within the chicken gut microbiome revealed by metagenomics and culture.</title>
        <authorList>
            <person name="Gilroy R."/>
            <person name="Ravi A."/>
            <person name="Getino M."/>
            <person name="Pursley I."/>
            <person name="Horton D.L."/>
            <person name="Alikhan N.F."/>
            <person name="Baker D."/>
            <person name="Gharbi K."/>
            <person name="Hall N."/>
            <person name="Watson M."/>
            <person name="Adriaenssens E.M."/>
            <person name="Foster-Nyarko E."/>
            <person name="Jarju S."/>
            <person name="Secka A."/>
            <person name="Antonio M."/>
            <person name="Oren A."/>
            <person name="Chaudhuri R.R."/>
            <person name="La Ragione R."/>
            <person name="Hildebrand F."/>
            <person name="Pallen M.J."/>
        </authorList>
    </citation>
    <scope>NUCLEOTIDE SEQUENCE</scope>
    <source>
        <strain evidence="4">ChiHejej3B27-3195</strain>
    </source>
</reference>
<proteinExistence type="predicted"/>
<keyword evidence="2" id="KW-0472">Membrane</keyword>
<feature type="compositionally biased region" description="Basic and acidic residues" evidence="1">
    <location>
        <begin position="160"/>
        <end position="169"/>
    </location>
</feature>